<organism evidence="2 3">
    <name type="scientific">Bdellovibrio reynosensis</name>
    <dbReference type="NCBI Taxonomy" id="2835041"/>
    <lineage>
        <taxon>Bacteria</taxon>
        <taxon>Pseudomonadati</taxon>
        <taxon>Bdellovibrionota</taxon>
        <taxon>Bdellovibrionia</taxon>
        <taxon>Bdellovibrionales</taxon>
        <taxon>Pseudobdellovibrionaceae</taxon>
        <taxon>Bdellovibrio</taxon>
    </lineage>
</organism>
<evidence type="ECO:0000256" key="1">
    <source>
        <dbReference type="SAM" id="Phobius"/>
    </source>
</evidence>
<name>A0ABY4CB88_9BACT</name>
<keyword evidence="1" id="KW-0472">Membrane</keyword>
<keyword evidence="1" id="KW-0812">Transmembrane</keyword>
<dbReference type="Proteomes" id="UP000830116">
    <property type="component" value="Chromosome"/>
</dbReference>
<dbReference type="EMBL" id="CP093442">
    <property type="protein sequence ID" value="UOF02242.1"/>
    <property type="molecule type" value="Genomic_DNA"/>
</dbReference>
<accession>A0ABY4CB88</accession>
<sequence length="333" mass="38340">MGLNYRRFFFIIGAGLITFLLFTVGQVLTPFRLNRHLILAGSFDDIALAAIKIREVNSKPAIVFIGASSFREGLLDEFMNPELASAYKMVKASFSSQSLLDSLNLCHTIYAHQNYQAILLGVNISRITSDREKILAVANSKPPIRDYYGIRGRNIFSFRMFDLFLFSEQLRKKFEIFKSDLTTGHKSVLNLNPEYAYETEVKKSAHEIKFEANQVERLWLDRTNDTELLNNSYLKEIVDCAESKKIKLFFVEMPTNPILANDQNKVYQDYTTEIANISTGLNVVYTNYIKDVNIKLEGSDFYDLLHLNKDGRAKYQFIIENFLIQQLRTPSEL</sequence>
<proteinExistence type="predicted"/>
<reference evidence="2" key="1">
    <citation type="submission" date="2022-03" db="EMBL/GenBank/DDBJ databases">
        <title>Genome Identification and Characterization of new species Bdellovibrio reynosense LBG001 sp. nov. from a Mexico soil sample.</title>
        <authorList>
            <person name="Camilli A."/>
            <person name="Ajao Y."/>
            <person name="Guo X."/>
        </authorList>
    </citation>
    <scope>NUCLEOTIDE SEQUENCE</scope>
    <source>
        <strain evidence="2">LBG001</strain>
    </source>
</reference>
<dbReference type="SUPFAM" id="SSF52266">
    <property type="entry name" value="SGNH hydrolase"/>
    <property type="match status" value="1"/>
</dbReference>
<protein>
    <recommendedName>
        <fullName evidence="4">SGNH/GDSL hydrolase family protein</fullName>
    </recommendedName>
</protein>
<evidence type="ECO:0000313" key="3">
    <source>
        <dbReference type="Proteomes" id="UP000830116"/>
    </source>
</evidence>
<keyword evidence="1" id="KW-1133">Transmembrane helix</keyword>
<evidence type="ECO:0000313" key="2">
    <source>
        <dbReference type="EMBL" id="UOF02242.1"/>
    </source>
</evidence>
<keyword evidence="3" id="KW-1185">Reference proteome</keyword>
<feature type="transmembrane region" description="Helical" evidence="1">
    <location>
        <begin position="7"/>
        <end position="28"/>
    </location>
</feature>
<gene>
    <name evidence="2" type="ORF">MNR06_04675</name>
</gene>
<dbReference type="RefSeq" id="WP_243539219.1">
    <property type="nucleotide sequence ID" value="NZ_CP093442.1"/>
</dbReference>
<evidence type="ECO:0008006" key="4">
    <source>
        <dbReference type="Google" id="ProtNLM"/>
    </source>
</evidence>